<proteinExistence type="predicted"/>
<dbReference type="CTD" id="447603"/>
<dbReference type="PANTHER" id="PTHR31968:SF4">
    <property type="entry name" value="SERINE_ARGININE-RELATED PROTEIN 53"/>
    <property type="match status" value="1"/>
</dbReference>
<dbReference type="GO" id="GO:0000380">
    <property type="term" value="P:alternative mRNA splicing, via spliceosome"/>
    <property type="evidence" value="ECO:0000318"/>
    <property type="project" value="GO_Central"/>
</dbReference>
<feature type="compositionally biased region" description="Basic and acidic residues" evidence="1">
    <location>
        <begin position="122"/>
        <end position="148"/>
    </location>
</feature>
<dbReference type="GeneID" id="447603"/>
<evidence type="ECO:0000256" key="1">
    <source>
        <dbReference type="SAM" id="MobiDB-lite"/>
    </source>
</evidence>
<dbReference type="GO" id="GO:0005634">
    <property type="term" value="C:nucleus"/>
    <property type="evidence" value="ECO:0000318"/>
    <property type="project" value="GO_Central"/>
</dbReference>
<dbReference type="RefSeq" id="XP_041419974.1">
    <property type="nucleotide sequence ID" value="XM_041564040.1"/>
</dbReference>
<feature type="region of interest" description="Disordered" evidence="1">
    <location>
        <begin position="203"/>
        <end position="230"/>
    </location>
</feature>
<reference evidence="3 4" key="1">
    <citation type="submission" date="2025-04" db="UniProtKB">
        <authorList>
            <consortium name="RefSeq"/>
        </authorList>
    </citation>
    <scope>IDENTIFICATION</scope>
    <source>
        <strain evidence="3 4">J_2021</strain>
        <tissue evidence="3 4">Erythrocytes</tissue>
    </source>
</reference>
<dbReference type="Proteomes" id="UP000186698">
    <property type="component" value="Chromosome 5S"/>
</dbReference>
<feature type="compositionally biased region" description="Basic and acidic residues" evidence="1">
    <location>
        <begin position="47"/>
        <end position="56"/>
    </location>
</feature>
<feature type="compositionally biased region" description="Basic and acidic residues" evidence="1">
    <location>
        <begin position="203"/>
        <end position="217"/>
    </location>
</feature>
<evidence type="ECO:0000313" key="2">
    <source>
        <dbReference type="Proteomes" id="UP000186698"/>
    </source>
</evidence>
<dbReference type="RefSeq" id="XP_041419975.1">
    <property type="nucleotide sequence ID" value="XM_041564041.1"/>
</dbReference>
<dbReference type="InterPro" id="IPR034604">
    <property type="entry name" value="SRRP53"/>
</dbReference>
<feature type="compositionally biased region" description="Basic residues" evidence="1">
    <location>
        <begin position="35"/>
        <end position="46"/>
    </location>
</feature>
<accession>A0A8J1KRQ6</accession>
<name>A0A8J1KRQ6_XENLA</name>
<feature type="compositionally biased region" description="Basic and acidic residues" evidence="1">
    <location>
        <begin position="270"/>
        <end position="287"/>
    </location>
</feature>
<dbReference type="OrthoDB" id="9946564at2759"/>
<feature type="compositionally biased region" description="Basic residues" evidence="1">
    <location>
        <begin position="72"/>
        <end position="108"/>
    </location>
</feature>
<feature type="region of interest" description="Disordered" evidence="1">
    <location>
        <begin position="1"/>
        <end position="155"/>
    </location>
</feature>
<feature type="compositionally biased region" description="Basic residues" evidence="1">
    <location>
        <begin position="14"/>
        <end position="24"/>
    </location>
</feature>
<sequence>MGRHSSGSEEETRSRKKKKHRKRSSSSSSSDGRTYSRKKSAKKSRSRSREVHSHSYEKRRRHRSSSNSSYSSRRKRSCSRSRDRGRTRKYHKSRTSRSRSRHRQRSRSRSSERSSRRRSRSRSYDRERGKGKEKSKMREERGKQRESTSKPSDLVNIKAGLEHLPPAEQAKARLQMVLQAAGYIQFHFYFILNPAKADEALRAKEKSEEEARKRKEEDLLEPEAAKSPNAKICHQRPADAYQSLLLDQAKREKEIEAIESDSFVPQMFRSSRDTKGSTESSETKHESAILGTGTIDPFDEAKESEIGLMPTTIKYLDDNCLAHPNLYIEKEEAELKWYKRLTSLRQEHLMGSPVA</sequence>
<feature type="region of interest" description="Disordered" evidence="1">
    <location>
        <begin position="268"/>
        <end position="287"/>
    </location>
</feature>
<gene>
    <name evidence="3 4" type="primary">rsrc1.S</name>
    <name evidence="3 4" type="synonym">bm-011</name>
    <name evidence="3 4" type="synonym">rsrc1</name>
    <name evidence="3 4" type="synonym">sfrs21</name>
    <name evidence="3 4" type="synonym">srrp53</name>
</gene>
<protein>
    <submittedName>
        <fullName evidence="3 4">Arginine/serine-rich coiled-coil 1 S homeolog isoform X1</fullName>
    </submittedName>
</protein>
<dbReference type="AlphaFoldDB" id="A0A8J1KRQ6"/>
<evidence type="ECO:0000313" key="4">
    <source>
        <dbReference type="RefSeq" id="XP_041419975.1"/>
    </source>
</evidence>
<evidence type="ECO:0000313" key="3">
    <source>
        <dbReference type="RefSeq" id="XP_041419974.1"/>
    </source>
</evidence>
<keyword evidence="2" id="KW-1185">Reference proteome</keyword>
<dbReference type="GO" id="GO:0005737">
    <property type="term" value="C:cytoplasm"/>
    <property type="evidence" value="ECO:0000318"/>
    <property type="project" value="GO_Central"/>
</dbReference>
<feature type="compositionally biased region" description="Basic and acidic residues" evidence="1">
    <location>
        <begin position="1"/>
        <end position="13"/>
    </location>
</feature>
<dbReference type="PANTHER" id="PTHR31968">
    <property type="entry name" value="SERINE/ARGININE-RELATED PROTEIN 53"/>
    <property type="match status" value="1"/>
</dbReference>
<organism evidence="2 4">
    <name type="scientific">Xenopus laevis</name>
    <name type="common">African clawed frog</name>
    <dbReference type="NCBI Taxonomy" id="8355"/>
    <lineage>
        <taxon>Eukaryota</taxon>
        <taxon>Metazoa</taxon>
        <taxon>Chordata</taxon>
        <taxon>Craniata</taxon>
        <taxon>Vertebrata</taxon>
        <taxon>Euteleostomi</taxon>
        <taxon>Amphibia</taxon>
        <taxon>Batrachia</taxon>
        <taxon>Anura</taxon>
        <taxon>Pipoidea</taxon>
        <taxon>Pipidae</taxon>
        <taxon>Xenopodinae</taxon>
        <taxon>Xenopus</taxon>
        <taxon>Xenopus</taxon>
    </lineage>
</organism>